<evidence type="ECO:0000259" key="2">
    <source>
        <dbReference type="Pfam" id="PF13471"/>
    </source>
</evidence>
<comment type="caution">
    <text evidence="3">The sequence shown here is derived from an EMBL/GenBank/DDBJ whole genome shotgun (WGS) entry which is preliminary data.</text>
</comment>
<proteinExistence type="predicted"/>
<organism evidence="3 4">
    <name type="scientific">Bifidobacterium miconis</name>
    <dbReference type="NCBI Taxonomy" id="2834435"/>
    <lineage>
        <taxon>Bacteria</taxon>
        <taxon>Bacillati</taxon>
        <taxon>Actinomycetota</taxon>
        <taxon>Actinomycetes</taxon>
        <taxon>Bifidobacteriales</taxon>
        <taxon>Bifidobacteriaceae</taxon>
        <taxon>Bifidobacterium</taxon>
    </lineage>
</organism>
<gene>
    <name evidence="3" type="ORF">KIH79_08015</name>
</gene>
<evidence type="ECO:0000256" key="1">
    <source>
        <dbReference type="SAM" id="MobiDB-lite"/>
    </source>
</evidence>
<feature type="domain" description="Microcin J25-processing protein McjB C-terminal" evidence="2">
    <location>
        <begin position="23"/>
        <end position="132"/>
    </location>
</feature>
<dbReference type="Pfam" id="PF13471">
    <property type="entry name" value="Transglut_core3"/>
    <property type="match status" value="1"/>
</dbReference>
<keyword evidence="4" id="KW-1185">Reference proteome</keyword>
<accession>A0ABS6WH07</accession>
<dbReference type="Proteomes" id="UP000700815">
    <property type="component" value="Unassembled WGS sequence"/>
</dbReference>
<evidence type="ECO:0000313" key="3">
    <source>
        <dbReference type="EMBL" id="MBW3092869.1"/>
    </source>
</evidence>
<protein>
    <submittedName>
        <fullName evidence="3">Lasso peptide biosynthesis B2 protein</fullName>
    </submittedName>
</protein>
<reference evidence="3 4" key="1">
    <citation type="submission" date="2021-05" db="EMBL/GenBank/DDBJ databases">
        <title>Phylogenetic classification of ten novel species belonging to the genus Bifidobacterium comprising B. colchicus sp. nov., B. abeli sp. nov., B. bicoloris sp. nov., B. guerezis sp. nov., B. rosaliae sp. nov., B. santillanensis sp. nov., B. argentati sp. nov., B. amazzoni sp. nov., B. pluviali sp. nov., and B. pinnaculum sp. nov.</title>
        <authorList>
            <person name="Lugli G.A."/>
            <person name="Ruiz Garcia L."/>
            <person name="Margolles A."/>
            <person name="Ventura M."/>
        </authorList>
    </citation>
    <scope>NUCLEOTIDE SEQUENCE [LARGE SCALE GENOMIC DNA]</scope>
    <source>
        <strain evidence="3 4">82T10</strain>
    </source>
</reference>
<sequence>MSIPLQPEAITRVNFHDRLVALIAIIIGRRMERQRIGEFCRRLETWSERYPPADADMAKRYRNAVCAVSRRCRSQQGCLLRSLSTAAACRISHRSVTWCTGFTDRPFRAHAWVEVNGTPIGEPDSVKQYTITRTSAIRKEANHATGTPNYDIPPLNYGRNIERTR</sequence>
<evidence type="ECO:0000313" key="4">
    <source>
        <dbReference type="Proteomes" id="UP000700815"/>
    </source>
</evidence>
<dbReference type="NCBIfam" id="NF033537">
    <property type="entry name" value="lasso_biosyn_B2"/>
    <property type="match status" value="1"/>
</dbReference>
<dbReference type="InterPro" id="IPR053521">
    <property type="entry name" value="McjB-like"/>
</dbReference>
<dbReference type="RefSeq" id="WP_219058909.1">
    <property type="nucleotide sequence ID" value="NZ_JAHBBH010000020.1"/>
</dbReference>
<dbReference type="EMBL" id="JAHBBH010000020">
    <property type="protein sequence ID" value="MBW3092869.1"/>
    <property type="molecule type" value="Genomic_DNA"/>
</dbReference>
<feature type="region of interest" description="Disordered" evidence="1">
    <location>
        <begin position="140"/>
        <end position="165"/>
    </location>
</feature>
<name>A0ABS6WH07_9BIFI</name>
<dbReference type="InterPro" id="IPR032708">
    <property type="entry name" value="McjB_C"/>
</dbReference>